<name>A0A4R6UAD1_9BACI</name>
<dbReference type="Proteomes" id="UP000295632">
    <property type="component" value="Unassembled WGS sequence"/>
</dbReference>
<dbReference type="AlphaFoldDB" id="A0A4R6UAD1"/>
<proteinExistence type="predicted"/>
<dbReference type="PANTHER" id="PTHR12110:SF41">
    <property type="entry name" value="INOSOSE DEHYDRATASE"/>
    <property type="match status" value="1"/>
</dbReference>
<keyword evidence="1" id="KW-0413">Isomerase</keyword>
<reference evidence="1 2" key="1">
    <citation type="submission" date="2019-03" db="EMBL/GenBank/DDBJ databases">
        <title>Genomic Encyclopedia of Type Strains, Phase IV (KMG-IV): sequencing the most valuable type-strain genomes for metagenomic binning, comparative biology and taxonomic classification.</title>
        <authorList>
            <person name="Goeker M."/>
        </authorList>
    </citation>
    <scope>NUCLEOTIDE SEQUENCE [LARGE SCALE GENOMIC DNA]</scope>
    <source>
        <strain evidence="1 2">DSM 28697</strain>
    </source>
</reference>
<sequence length="253" mass="28877">MKEKLAAQLYTVREEMKKDFSGTFRALKKMGWSAVQLSALPAELTPQDVHQTLKENQFKVAGMHVSLDRLVNDLPNVLQEADLYETKDIVCPYLGQEYQNAKGYQQVRAMLNSIAREASGYRISYHNHDFEFKTEIDGKNGLEYLLDPVPGNDVLAEIDVYWVKKAGYDPLAFIAPYAQRMPIIHLKDMTDDSREAFAEINTGKIDFLPILRWGEDNGVEWYAVEQDQCDVSGLHSLSISFEQLHKLIESKVV</sequence>
<comment type="caution">
    <text evidence="1">The sequence shown here is derived from an EMBL/GenBank/DDBJ whole genome shotgun (WGS) entry which is preliminary data.</text>
</comment>
<organism evidence="1 2">
    <name type="scientific">Aureibacillus halotolerans</name>
    <dbReference type="NCBI Taxonomy" id="1508390"/>
    <lineage>
        <taxon>Bacteria</taxon>
        <taxon>Bacillati</taxon>
        <taxon>Bacillota</taxon>
        <taxon>Bacilli</taxon>
        <taxon>Bacillales</taxon>
        <taxon>Bacillaceae</taxon>
        <taxon>Aureibacillus</taxon>
    </lineage>
</organism>
<dbReference type="InterPro" id="IPR036237">
    <property type="entry name" value="Xyl_isomerase-like_sf"/>
</dbReference>
<dbReference type="OrthoDB" id="9798407at2"/>
<evidence type="ECO:0000313" key="2">
    <source>
        <dbReference type="Proteomes" id="UP000295632"/>
    </source>
</evidence>
<gene>
    <name evidence="1" type="ORF">EV213_103214</name>
</gene>
<dbReference type="Gene3D" id="3.20.20.150">
    <property type="entry name" value="Divalent-metal-dependent TIM barrel enzymes"/>
    <property type="match status" value="1"/>
</dbReference>
<protein>
    <submittedName>
        <fullName evidence="1">Sugar phosphate isomerase/epimerase</fullName>
    </submittedName>
</protein>
<dbReference type="PANTHER" id="PTHR12110">
    <property type="entry name" value="HYDROXYPYRUVATE ISOMERASE"/>
    <property type="match status" value="1"/>
</dbReference>
<dbReference type="InterPro" id="IPR050312">
    <property type="entry name" value="IolE/XylAMocC-like"/>
</dbReference>
<dbReference type="EMBL" id="SNYJ01000003">
    <property type="protein sequence ID" value="TDQ41635.1"/>
    <property type="molecule type" value="Genomic_DNA"/>
</dbReference>
<keyword evidence="2" id="KW-1185">Reference proteome</keyword>
<evidence type="ECO:0000313" key="1">
    <source>
        <dbReference type="EMBL" id="TDQ41635.1"/>
    </source>
</evidence>
<dbReference type="RefSeq" id="WP_133579493.1">
    <property type="nucleotide sequence ID" value="NZ_SNYJ01000003.1"/>
</dbReference>
<accession>A0A4R6UAD1</accession>
<dbReference type="SUPFAM" id="SSF51658">
    <property type="entry name" value="Xylose isomerase-like"/>
    <property type="match status" value="1"/>
</dbReference>
<dbReference type="GO" id="GO:0016853">
    <property type="term" value="F:isomerase activity"/>
    <property type="evidence" value="ECO:0007669"/>
    <property type="project" value="UniProtKB-KW"/>
</dbReference>